<dbReference type="InterPro" id="IPR011598">
    <property type="entry name" value="bHLH_dom"/>
</dbReference>
<gene>
    <name evidence="8" type="ORF">RJ640_023504</name>
</gene>
<keyword evidence="4" id="KW-0804">Transcription</keyword>
<comment type="subcellular location">
    <subcellularLocation>
        <location evidence="1">Nucleus</location>
    </subcellularLocation>
</comment>
<feature type="region of interest" description="Disordered" evidence="6">
    <location>
        <begin position="27"/>
        <end position="59"/>
    </location>
</feature>
<keyword evidence="5" id="KW-0539">Nucleus</keyword>
<dbReference type="PROSITE" id="PS50888">
    <property type="entry name" value="BHLH"/>
    <property type="match status" value="1"/>
</dbReference>
<comment type="caution">
    <text evidence="8">The sequence shown here is derived from an EMBL/GenBank/DDBJ whole genome shotgun (WGS) entry which is preliminary data.</text>
</comment>
<dbReference type="GO" id="GO:0046983">
    <property type="term" value="F:protein dimerization activity"/>
    <property type="evidence" value="ECO:0007669"/>
    <property type="project" value="InterPro"/>
</dbReference>
<sequence>MKMNPFQRYHGSLGSIGTSHIQEMEGVDDLSSAPEEEEGSGMPKHKSDEAAKKHALAEKQRRVRIKRHFDTLRHLFPNLVKTDKASLLTEAVRRVKELKQVVADLVARQDGEQCAGGGSTTGSSLSYFLPSEDDEFTVSYCDGWAEGKTVKATVCCEDRPGLNRDLTAAVRSVRGTAVRVEMATVGGRTKAVVVVVWRGCGGGGEEDVETLRRALKAVVEDRALRSSGYLGLPSSSWSELGQELPCVGKRARVWGSISDGLSISDGQLLCST</sequence>
<dbReference type="Gene3D" id="4.10.280.10">
    <property type="entry name" value="Helix-loop-helix DNA-binding domain"/>
    <property type="match status" value="1"/>
</dbReference>
<dbReference type="InterPro" id="IPR045865">
    <property type="entry name" value="ACT-like_dom_sf"/>
</dbReference>
<feature type="compositionally biased region" description="Basic and acidic residues" evidence="6">
    <location>
        <begin position="45"/>
        <end position="59"/>
    </location>
</feature>
<evidence type="ECO:0000256" key="1">
    <source>
        <dbReference type="ARBA" id="ARBA00004123"/>
    </source>
</evidence>
<dbReference type="GO" id="GO:0003677">
    <property type="term" value="F:DNA binding"/>
    <property type="evidence" value="ECO:0007669"/>
    <property type="project" value="UniProtKB-KW"/>
</dbReference>
<dbReference type="PANTHER" id="PTHR45844">
    <property type="entry name" value="TRANSCRIPTION FACTOR BHLH30"/>
    <property type="match status" value="1"/>
</dbReference>
<dbReference type="SMART" id="SM00353">
    <property type="entry name" value="HLH"/>
    <property type="match status" value="1"/>
</dbReference>
<name>A0AA88RFI7_9ASTE</name>
<reference evidence="8" key="1">
    <citation type="submission" date="2022-12" db="EMBL/GenBank/DDBJ databases">
        <title>Draft genome assemblies for two species of Escallonia (Escalloniales).</title>
        <authorList>
            <person name="Chanderbali A."/>
            <person name="Dervinis C."/>
            <person name="Anghel I."/>
            <person name="Soltis D."/>
            <person name="Soltis P."/>
            <person name="Zapata F."/>
        </authorList>
    </citation>
    <scope>NUCLEOTIDE SEQUENCE</scope>
    <source>
        <strain evidence="8">UCBG92.1500</strain>
        <tissue evidence="8">Leaf</tissue>
    </source>
</reference>
<dbReference type="AlphaFoldDB" id="A0AA88RFI7"/>
<evidence type="ECO:0000256" key="6">
    <source>
        <dbReference type="SAM" id="MobiDB-lite"/>
    </source>
</evidence>
<feature type="domain" description="BHLH" evidence="7">
    <location>
        <begin position="49"/>
        <end position="98"/>
    </location>
</feature>
<accession>A0AA88RFI7</accession>
<evidence type="ECO:0000256" key="4">
    <source>
        <dbReference type="ARBA" id="ARBA00023163"/>
    </source>
</evidence>
<evidence type="ECO:0000256" key="5">
    <source>
        <dbReference type="ARBA" id="ARBA00023242"/>
    </source>
</evidence>
<evidence type="ECO:0000256" key="2">
    <source>
        <dbReference type="ARBA" id="ARBA00023015"/>
    </source>
</evidence>
<evidence type="ECO:0000256" key="3">
    <source>
        <dbReference type="ARBA" id="ARBA00023125"/>
    </source>
</evidence>
<evidence type="ECO:0000313" key="9">
    <source>
        <dbReference type="Proteomes" id="UP001187471"/>
    </source>
</evidence>
<dbReference type="GO" id="GO:0003700">
    <property type="term" value="F:DNA-binding transcription factor activity"/>
    <property type="evidence" value="ECO:0007669"/>
    <property type="project" value="InterPro"/>
</dbReference>
<dbReference type="Gene3D" id="3.30.70.260">
    <property type="match status" value="1"/>
</dbReference>
<evidence type="ECO:0000313" key="8">
    <source>
        <dbReference type="EMBL" id="KAK2977966.1"/>
    </source>
</evidence>
<dbReference type="InterPro" id="IPR045847">
    <property type="entry name" value="AIG1-like"/>
</dbReference>
<dbReference type="SUPFAM" id="SSF47459">
    <property type="entry name" value="HLH, helix-loop-helix DNA-binding domain"/>
    <property type="match status" value="1"/>
</dbReference>
<keyword evidence="9" id="KW-1185">Reference proteome</keyword>
<dbReference type="Proteomes" id="UP001187471">
    <property type="component" value="Unassembled WGS sequence"/>
</dbReference>
<dbReference type="EMBL" id="JAVXUO010001917">
    <property type="protein sequence ID" value="KAK2977966.1"/>
    <property type="molecule type" value="Genomic_DNA"/>
</dbReference>
<organism evidence="8 9">
    <name type="scientific">Escallonia rubra</name>
    <dbReference type="NCBI Taxonomy" id="112253"/>
    <lineage>
        <taxon>Eukaryota</taxon>
        <taxon>Viridiplantae</taxon>
        <taxon>Streptophyta</taxon>
        <taxon>Embryophyta</taxon>
        <taxon>Tracheophyta</taxon>
        <taxon>Spermatophyta</taxon>
        <taxon>Magnoliopsida</taxon>
        <taxon>eudicotyledons</taxon>
        <taxon>Gunneridae</taxon>
        <taxon>Pentapetalae</taxon>
        <taxon>asterids</taxon>
        <taxon>campanulids</taxon>
        <taxon>Escalloniales</taxon>
        <taxon>Escalloniaceae</taxon>
        <taxon>Escallonia</taxon>
    </lineage>
</organism>
<dbReference type="SUPFAM" id="SSF55021">
    <property type="entry name" value="ACT-like"/>
    <property type="match status" value="1"/>
</dbReference>
<dbReference type="Pfam" id="PF00010">
    <property type="entry name" value="HLH"/>
    <property type="match status" value="1"/>
</dbReference>
<evidence type="ECO:0000259" key="7">
    <source>
        <dbReference type="PROSITE" id="PS50888"/>
    </source>
</evidence>
<keyword evidence="3" id="KW-0238">DNA-binding</keyword>
<keyword evidence="2" id="KW-0805">Transcription regulation</keyword>
<dbReference type="PANTHER" id="PTHR45844:SF25">
    <property type="entry name" value="TRANSCRIPTION FACTOR BHLH107"/>
    <property type="match status" value="1"/>
</dbReference>
<dbReference type="InterPro" id="IPR036638">
    <property type="entry name" value="HLH_DNA-bd_sf"/>
</dbReference>
<proteinExistence type="predicted"/>
<dbReference type="GO" id="GO:0005634">
    <property type="term" value="C:nucleus"/>
    <property type="evidence" value="ECO:0007669"/>
    <property type="project" value="UniProtKB-SubCell"/>
</dbReference>
<protein>
    <recommendedName>
        <fullName evidence="7">BHLH domain-containing protein</fullName>
    </recommendedName>
</protein>